<accession>A0ABR1K7G1</accession>
<evidence type="ECO:0000313" key="2">
    <source>
        <dbReference type="Proteomes" id="UP001498398"/>
    </source>
</evidence>
<sequence>MDIGTTYSGVSYCLLDPGVVPEIKQVTRFPAQERIGSDAKIPSIIYYDRDGNVKAIGAEAEREGIIEMAEDQGWDLSKWFKLHLRPENSESSSSVQTIHPLPPNKSAVTVLSDFIRYLMQCTKSFIIQSMPDGASFWESVEDNIQFVLSHPNGWEGAQQSQMRRAAIQAGLISGSREDYGRIQFVTEGEASLHYCLNNGCNVSRNGGIVIVDAGGGTVDLSTYAKMDTKITTFFKEISRPQCHFTGSIFVTFQARQYLQSKLANSHFLEDIDHICQCFDRTTKFHFKNPDEMAFIKFGTTRDKDPNVGIRSGQMKIPGKDVAKFFEPSINSIMKAIVSLLNEPTKEVNTAFLVGGFAASDYLFNKLADYLQPTGLQICRPQNHLNKAVADGAVSFYLDHFVTCRIARWHYGVRMNKRYDKRDPEHMEREHTAYINVGGMRSIPDGFDIILPKDTDVAETIEFRGKEYVRRFKDETYYKTHSLVYKILCYRGKIQKPKWTDVDAENFFTLCSVEADASQIPVKPQLHQGQVHYSIGYSIILLFGLTELKAQIAWSENGIEKRGPAQIVYDDDWSAQDD</sequence>
<dbReference type="Gene3D" id="3.30.420.40">
    <property type="match status" value="1"/>
</dbReference>
<comment type="caution">
    <text evidence="1">The sequence shown here is derived from an EMBL/GenBank/DDBJ whole genome shotgun (WGS) entry which is preliminary data.</text>
</comment>
<organism evidence="1 2">
    <name type="scientific">Marasmiellus scandens</name>
    <dbReference type="NCBI Taxonomy" id="2682957"/>
    <lineage>
        <taxon>Eukaryota</taxon>
        <taxon>Fungi</taxon>
        <taxon>Dikarya</taxon>
        <taxon>Basidiomycota</taxon>
        <taxon>Agaricomycotina</taxon>
        <taxon>Agaricomycetes</taxon>
        <taxon>Agaricomycetidae</taxon>
        <taxon>Agaricales</taxon>
        <taxon>Marasmiineae</taxon>
        <taxon>Omphalotaceae</taxon>
        <taxon>Marasmiellus</taxon>
    </lineage>
</organism>
<dbReference type="EMBL" id="JBANRG010000001">
    <property type="protein sequence ID" value="KAK7472127.1"/>
    <property type="molecule type" value="Genomic_DNA"/>
</dbReference>
<dbReference type="Proteomes" id="UP001498398">
    <property type="component" value="Unassembled WGS sequence"/>
</dbReference>
<reference evidence="1 2" key="1">
    <citation type="submission" date="2024-01" db="EMBL/GenBank/DDBJ databases">
        <title>A draft genome for the cacao thread blight pathogen Marasmiellus scandens.</title>
        <authorList>
            <person name="Baruah I.K."/>
            <person name="Leung J."/>
            <person name="Bukari Y."/>
            <person name="Amoako-Attah I."/>
            <person name="Meinhardt L.W."/>
            <person name="Bailey B.A."/>
            <person name="Cohen S.P."/>
        </authorList>
    </citation>
    <scope>NUCLEOTIDE SEQUENCE [LARGE SCALE GENOMIC DNA]</scope>
    <source>
        <strain evidence="1 2">GH-19</strain>
    </source>
</reference>
<dbReference type="PANTHER" id="PTHR14187">
    <property type="entry name" value="ALPHA KINASE/ELONGATION FACTOR 2 KINASE"/>
    <property type="match status" value="1"/>
</dbReference>
<keyword evidence="2" id="KW-1185">Reference proteome</keyword>
<evidence type="ECO:0000313" key="1">
    <source>
        <dbReference type="EMBL" id="KAK7472127.1"/>
    </source>
</evidence>
<name>A0ABR1K7G1_9AGAR</name>
<dbReference type="PANTHER" id="PTHR14187:SF5">
    <property type="entry name" value="HEAT SHOCK 70 KDA PROTEIN 12A"/>
    <property type="match status" value="1"/>
</dbReference>
<gene>
    <name evidence="1" type="ORF">VKT23_000249</name>
</gene>
<proteinExistence type="predicted"/>
<protein>
    <submittedName>
        <fullName evidence="1">Uncharacterized protein</fullName>
    </submittedName>
</protein>
<dbReference type="InterPro" id="IPR043129">
    <property type="entry name" value="ATPase_NBD"/>
</dbReference>
<dbReference type="SUPFAM" id="SSF53067">
    <property type="entry name" value="Actin-like ATPase domain"/>
    <property type="match status" value="2"/>
</dbReference>
<dbReference type="CDD" id="cd10170">
    <property type="entry name" value="ASKHA_NBD_HSP70"/>
    <property type="match status" value="1"/>
</dbReference>